<evidence type="ECO:0000313" key="3">
    <source>
        <dbReference type="Proteomes" id="UP000053593"/>
    </source>
</evidence>
<proteinExistence type="predicted"/>
<dbReference type="EMBL" id="KN834833">
    <property type="protein sequence ID" value="KIK53081.1"/>
    <property type="molecule type" value="Genomic_DNA"/>
</dbReference>
<gene>
    <name evidence="2" type="ORF">GYMLUDRAFT_63861</name>
</gene>
<dbReference type="Proteomes" id="UP000053593">
    <property type="component" value="Unassembled WGS sequence"/>
</dbReference>
<dbReference type="AlphaFoldDB" id="A0A0D0BEQ0"/>
<evidence type="ECO:0000256" key="1">
    <source>
        <dbReference type="SAM" id="MobiDB-lite"/>
    </source>
</evidence>
<feature type="compositionally biased region" description="Polar residues" evidence="1">
    <location>
        <begin position="28"/>
        <end position="40"/>
    </location>
</feature>
<keyword evidence="3" id="KW-1185">Reference proteome</keyword>
<dbReference type="HOGENOM" id="CLU_2133786_0_0_1"/>
<reference evidence="2 3" key="1">
    <citation type="submission" date="2014-04" db="EMBL/GenBank/DDBJ databases">
        <title>Evolutionary Origins and Diversification of the Mycorrhizal Mutualists.</title>
        <authorList>
            <consortium name="DOE Joint Genome Institute"/>
            <consortium name="Mycorrhizal Genomics Consortium"/>
            <person name="Kohler A."/>
            <person name="Kuo A."/>
            <person name="Nagy L.G."/>
            <person name="Floudas D."/>
            <person name="Copeland A."/>
            <person name="Barry K.W."/>
            <person name="Cichocki N."/>
            <person name="Veneault-Fourrey C."/>
            <person name="LaButti K."/>
            <person name="Lindquist E.A."/>
            <person name="Lipzen A."/>
            <person name="Lundell T."/>
            <person name="Morin E."/>
            <person name="Murat C."/>
            <person name="Riley R."/>
            <person name="Ohm R."/>
            <person name="Sun H."/>
            <person name="Tunlid A."/>
            <person name="Henrissat B."/>
            <person name="Grigoriev I.V."/>
            <person name="Hibbett D.S."/>
            <person name="Martin F."/>
        </authorList>
    </citation>
    <scope>NUCLEOTIDE SEQUENCE [LARGE SCALE GENOMIC DNA]</scope>
    <source>
        <strain evidence="2 3">FD-317 M1</strain>
    </source>
</reference>
<organism evidence="2 3">
    <name type="scientific">Collybiopsis luxurians FD-317 M1</name>
    <dbReference type="NCBI Taxonomy" id="944289"/>
    <lineage>
        <taxon>Eukaryota</taxon>
        <taxon>Fungi</taxon>
        <taxon>Dikarya</taxon>
        <taxon>Basidiomycota</taxon>
        <taxon>Agaricomycotina</taxon>
        <taxon>Agaricomycetes</taxon>
        <taxon>Agaricomycetidae</taxon>
        <taxon>Agaricales</taxon>
        <taxon>Marasmiineae</taxon>
        <taxon>Omphalotaceae</taxon>
        <taxon>Collybiopsis</taxon>
        <taxon>Collybiopsis luxurians</taxon>
    </lineage>
</organism>
<protein>
    <submittedName>
        <fullName evidence="2">Uncharacterized protein</fullName>
    </submittedName>
</protein>
<accession>A0A0D0BEQ0</accession>
<evidence type="ECO:0000313" key="2">
    <source>
        <dbReference type="EMBL" id="KIK53081.1"/>
    </source>
</evidence>
<name>A0A0D0BEQ0_9AGAR</name>
<sequence>MSSFLNIFPFNAPLPYPRKRDIEDADESSNSVKHSTAPKSYNCPNKKQAVAGPDRAAFDKVCVFFIPICLIHKCDYRKGMLGGALKGILMMSSNTIKFSLKQTQILKPNMLRS</sequence>
<feature type="region of interest" description="Disordered" evidence="1">
    <location>
        <begin position="19"/>
        <end position="40"/>
    </location>
</feature>